<dbReference type="InterPro" id="IPR013786">
    <property type="entry name" value="AcylCoA_DH/ox_N"/>
</dbReference>
<dbReference type="InterPro" id="IPR046373">
    <property type="entry name" value="Acyl-CoA_Oxase/DH_mid-dom_sf"/>
</dbReference>
<evidence type="ECO:0000256" key="1">
    <source>
        <dbReference type="ARBA" id="ARBA00001974"/>
    </source>
</evidence>
<evidence type="ECO:0000256" key="2">
    <source>
        <dbReference type="ARBA" id="ARBA00004173"/>
    </source>
</evidence>
<proteinExistence type="inferred from homology"/>
<evidence type="ECO:0000256" key="9">
    <source>
        <dbReference type="RuleBase" id="RU362125"/>
    </source>
</evidence>
<dbReference type="Pfam" id="PF21343">
    <property type="entry name" value="ACAD9-ACADV_C"/>
    <property type="match status" value="1"/>
</dbReference>
<dbReference type="InterPro" id="IPR006091">
    <property type="entry name" value="Acyl-CoA_Oxase/DH_mid-dom"/>
</dbReference>
<keyword evidence="5 9" id="KW-0274">FAD</keyword>
<evidence type="ECO:0000259" key="14">
    <source>
        <dbReference type="Pfam" id="PF21343"/>
    </source>
</evidence>
<dbReference type="SUPFAM" id="SSF56645">
    <property type="entry name" value="Acyl-CoA dehydrogenase NM domain-like"/>
    <property type="match status" value="1"/>
</dbReference>
<dbReference type="Gene3D" id="2.40.110.10">
    <property type="entry name" value="Butyryl-CoA Dehydrogenase, subunit A, domain 2"/>
    <property type="match status" value="1"/>
</dbReference>
<keyword evidence="7 9" id="KW-0560">Oxidoreductase</keyword>
<dbReference type="RefSeq" id="XP_014680993.1">
    <property type="nucleotide sequence ID" value="XM_014825507.1"/>
</dbReference>
<keyword evidence="6" id="KW-0809">Transit peptide</keyword>
<dbReference type="Pfam" id="PF02771">
    <property type="entry name" value="Acyl-CoA_dh_N"/>
    <property type="match status" value="1"/>
</dbReference>
<comment type="cofactor">
    <cofactor evidence="1 9">
        <name>FAD</name>
        <dbReference type="ChEBI" id="CHEBI:57692"/>
    </cofactor>
</comment>
<dbReference type="InterPro" id="IPR009100">
    <property type="entry name" value="AcylCoA_DH/oxidase_NM_dom_sf"/>
</dbReference>
<feature type="compositionally biased region" description="Low complexity" evidence="10">
    <location>
        <begin position="465"/>
        <end position="483"/>
    </location>
</feature>
<dbReference type="Pfam" id="PF00441">
    <property type="entry name" value="Acyl-CoA_dh_1"/>
    <property type="match status" value="1"/>
</dbReference>
<gene>
    <name evidence="16" type="primary">LOC106820908</name>
</gene>
<dbReference type="InterPro" id="IPR009075">
    <property type="entry name" value="AcylCo_DH/oxidase_C"/>
</dbReference>
<dbReference type="InterPro" id="IPR036250">
    <property type="entry name" value="AcylCo_DH-like_C"/>
</dbReference>
<evidence type="ECO:0000256" key="10">
    <source>
        <dbReference type="SAM" id="MobiDB-lite"/>
    </source>
</evidence>
<dbReference type="PANTHER" id="PTHR43884:SF9">
    <property type="entry name" value="COMPLEX I ASSEMBLY FACTOR ACAD9, MITOCHONDRIAL"/>
    <property type="match status" value="1"/>
</dbReference>
<dbReference type="Pfam" id="PF02770">
    <property type="entry name" value="Acyl-CoA_dh_M"/>
    <property type="match status" value="1"/>
</dbReference>
<protein>
    <submittedName>
        <fullName evidence="16">Acyl-CoA dehydrogenase family member 9, mitochondrial-like</fullName>
    </submittedName>
</protein>
<feature type="domain" description="Acyl-CoA oxidase/dehydrogenase middle" evidence="12">
    <location>
        <begin position="165"/>
        <end position="259"/>
    </location>
</feature>
<evidence type="ECO:0000313" key="15">
    <source>
        <dbReference type="Proteomes" id="UP000695022"/>
    </source>
</evidence>
<evidence type="ECO:0000259" key="13">
    <source>
        <dbReference type="Pfam" id="PF02771"/>
    </source>
</evidence>
<dbReference type="PANTHER" id="PTHR43884">
    <property type="entry name" value="ACYL-COA DEHYDROGENASE"/>
    <property type="match status" value="1"/>
</dbReference>
<name>A0ABM1F972_PRICU</name>
<feature type="compositionally biased region" description="Basic and acidic residues" evidence="10">
    <location>
        <begin position="447"/>
        <end position="464"/>
    </location>
</feature>
<feature type="compositionally biased region" description="Basic residues" evidence="10">
    <location>
        <begin position="413"/>
        <end position="422"/>
    </location>
</feature>
<dbReference type="Gene3D" id="1.20.140.10">
    <property type="entry name" value="Butyryl-CoA Dehydrogenase, subunit A, domain 3"/>
    <property type="match status" value="2"/>
</dbReference>
<evidence type="ECO:0000256" key="7">
    <source>
        <dbReference type="ARBA" id="ARBA00023002"/>
    </source>
</evidence>
<dbReference type="Proteomes" id="UP000695022">
    <property type="component" value="Unplaced"/>
</dbReference>
<feature type="domain" description="Acyl-CoA dehydrogenase/oxidase N-terminal" evidence="13">
    <location>
        <begin position="86"/>
        <end position="140"/>
    </location>
</feature>
<reference evidence="16" key="1">
    <citation type="submission" date="2025-08" db="UniProtKB">
        <authorList>
            <consortium name="RefSeq"/>
        </authorList>
    </citation>
    <scope>IDENTIFICATION</scope>
</reference>
<keyword evidence="8" id="KW-0496">Mitochondrion</keyword>
<evidence type="ECO:0000256" key="3">
    <source>
        <dbReference type="ARBA" id="ARBA00009347"/>
    </source>
</evidence>
<feature type="domain" description="ACAD9/ACADV-like C-terminal" evidence="14">
    <location>
        <begin position="533"/>
        <end position="646"/>
    </location>
</feature>
<dbReference type="Gene3D" id="1.10.540.10">
    <property type="entry name" value="Acyl-CoA dehydrogenase/oxidase, N-terminal domain"/>
    <property type="match status" value="1"/>
</dbReference>
<evidence type="ECO:0000256" key="5">
    <source>
        <dbReference type="ARBA" id="ARBA00022827"/>
    </source>
</evidence>
<feature type="region of interest" description="Disordered" evidence="10">
    <location>
        <begin position="404"/>
        <end position="503"/>
    </location>
</feature>
<comment type="subcellular location">
    <subcellularLocation>
        <location evidence="2">Mitochondrion</location>
    </subcellularLocation>
</comment>
<dbReference type="GeneID" id="106820908"/>
<evidence type="ECO:0000256" key="4">
    <source>
        <dbReference type="ARBA" id="ARBA00022630"/>
    </source>
</evidence>
<evidence type="ECO:0000256" key="6">
    <source>
        <dbReference type="ARBA" id="ARBA00022946"/>
    </source>
</evidence>
<dbReference type="InterPro" id="IPR037069">
    <property type="entry name" value="AcylCoA_DH/ox_N_sf"/>
</dbReference>
<evidence type="ECO:0000259" key="11">
    <source>
        <dbReference type="Pfam" id="PF00441"/>
    </source>
</evidence>
<evidence type="ECO:0000313" key="16">
    <source>
        <dbReference type="RefSeq" id="XP_014680993.1"/>
    </source>
</evidence>
<sequence>MLCRNSTAFTRCLLRSWTENERGFSRCCVRWQNKEVVESSDKGRELQKSLKPKRPKPPFIKNLFLGKFDKELLSYPELKDNAELEELNAMVDPIEKFFQNLDSKSIDVNAVIPPETLKQLGELGLFGQQIPEEYGGLGLERQLKKKETSLWLSGYPVIDDERTRTNTGSDAASIQTRATLSEDGTHYLLTGNKIWISNGGIADVFTVFAKTEITDPLGEKSDKVTAFIVERSFGGVTHGKAEDKLGIRGSNTTELHFDATPVPTCNVLGDVGSGFKLAMNILNSGRFSMGSSGAGVLKNLIAMTAEHAVTRKQFGKSLAEFDLIKQKFAKMSVSCYAMESMAYLTAGMLDSGERPDCSLEAAIVKAVFELTKLLGPVEWAAACGDVFIRAGRWLQATSRSAGLSVRVEAPRRAKERRCRRRAASPGRVRPASEAQRPQPVLQQAEARGADPHGHAHRQSQEEGAKPALAGNAAAGGLTGGKNADQIGADESSPREPAIGGGRCGVRKSARWQAENDVPLLAKIASEREERLPAQALEWSVHRFKFAVEVVLQRHGKSVIDQQMELARLTDIAIDIYAMTAVLSRASRSLCIGLKSLDHELLLARAFCVEAHQRVDNNIKDLMKGNVLTNSMQTYTEIAQNVLRREAYCGLTIRPE</sequence>
<evidence type="ECO:0000259" key="12">
    <source>
        <dbReference type="Pfam" id="PF02770"/>
    </source>
</evidence>
<accession>A0ABM1F972</accession>
<evidence type="ECO:0000256" key="8">
    <source>
        <dbReference type="ARBA" id="ARBA00023128"/>
    </source>
</evidence>
<keyword evidence="4 9" id="KW-0285">Flavoprotein</keyword>
<organism evidence="15 16">
    <name type="scientific">Priapulus caudatus</name>
    <name type="common">Priapulid worm</name>
    <dbReference type="NCBI Taxonomy" id="37621"/>
    <lineage>
        <taxon>Eukaryota</taxon>
        <taxon>Metazoa</taxon>
        <taxon>Ecdysozoa</taxon>
        <taxon>Scalidophora</taxon>
        <taxon>Priapulida</taxon>
        <taxon>Priapulimorpha</taxon>
        <taxon>Priapulimorphida</taxon>
        <taxon>Priapulidae</taxon>
        <taxon>Priapulus</taxon>
    </lineage>
</organism>
<feature type="domain" description="Acyl-CoA dehydrogenase/oxidase C-terminal" evidence="11">
    <location>
        <begin position="272"/>
        <end position="367"/>
    </location>
</feature>
<dbReference type="SUPFAM" id="SSF47203">
    <property type="entry name" value="Acyl-CoA dehydrogenase C-terminal domain-like"/>
    <property type="match status" value="2"/>
</dbReference>
<keyword evidence="15" id="KW-1185">Reference proteome</keyword>
<comment type="similarity">
    <text evidence="3 9">Belongs to the acyl-CoA dehydrogenase family.</text>
</comment>
<dbReference type="InterPro" id="IPR049448">
    <property type="entry name" value="ACAD9/ACADV-like_C"/>
</dbReference>